<proteinExistence type="predicted"/>
<keyword evidence="2" id="KW-1185">Reference proteome</keyword>
<dbReference type="Proteomes" id="UP000499080">
    <property type="component" value="Unassembled WGS sequence"/>
</dbReference>
<accession>A0A4Y2AF82</accession>
<name>A0A4Y2AF82_ARAVE</name>
<dbReference type="AlphaFoldDB" id="A0A4Y2AF82"/>
<gene>
    <name evidence="1" type="ORF">AVEN_65130_1</name>
</gene>
<dbReference type="PANTHER" id="PTHR46409:SF1">
    <property type="entry name" value="HTH PSQ-TYPE DOMAIN-CONTAINING PROTEIN"/>
    <property type="match status" value="1"/>
</dbReference>
<organism evidence="1 2">
    <name type="scientific">Araneus ventricosus</name>
    <name type="common">Orbweaver spider</name>
    <name type="synonym">Epeira ventricosa</name>
    <dbReference type="NCBI Taxonomy" id="182803"/>
    <lineage>
        <taxon>Eukaryota</taxon>
        <taxon>Metazoa</taxon>
        <taxon>Ecdysozoa</taxon>
        <taxon>Arthropoda</taxon>
        <taxon>Chelicerata</taxon>
        <taxon>Arachnida</taxon>
        <taxon>Araneae</taxon>
        <taxon>Araneomorphae</taxon>
        <taxon>Entelegynae</taxon>
        <taxon>Araneoidea</taxon>
        <taxon>Araneidae</taxon>
        <taxon>Araneus</taxon>
    </lineage>
</organism>
<reference evidence="1 2" key="1">
    <citation type="journal article" date="2019" name="Sci. Rep.">
        <title>Orb-weaving spider Araneus ventricosus genome elucidates the spidroin gene catalogue.</title>
        <authorList>
            <person name="Kono N."/>
            <person name="Nakamura H."/>
            <person name="Ohtoshi R."/>
            <person name="Moran D.A.P."/>
            <person name="Shinohara A."/>
            <person name="Yoshida Y."/>
            <person name="Fujiwara M."/>
            <person name="Mori M."/>
            <person name="Tomita M."/>
            <person name="Arakawa K."/>
        </authorList>
    </citation>
    <scope>NUCLEOTIDE SEQUENCE [LARGE SCALE GENOMIC DNA]</scope>
</reference>
<sequence>MDVGHVTPASGTVSDIAECILKYLEDNDVDINELELIGFKDTVTKTGWKNGVIRNIELKIQRPLQWFICLLHFNELPFKHLNEYLDGETTGPASFSGKIGKQLTSCEKLPIINFEATELNEINIHKTDLSKDQQCLLDIVRAIQTRQCAPDLAVRDLGPLSHSRWLTCAIRVLRLFISQTSPTRELMLVNYVMKTYAPSGLPLKDIRPSNTVLNIERLHFII</sequence>
<protein>
    <submittedName>
        <fullName evidence="1">Uncharacterized protein</fullName>
    </submittedName>
</protein>
<dbReference type="PANTHER" id="PTHR46409">
    <property type="entry name" value="HTH PSQ-TYPE DOMAIN-CONTAINING PROTEIN"/>
    <property type="match status" value="1"/>
</dbReference>
<evidence type="ECO:0000313" key="1">
    <source>
        <dbReference type="EMBL" id="GBL78521.1"/>
    </source>
</evidence>
<evidence type="ECO:0000313" key="2">
    <source>
        <dbReference type="Proteomes" id="UP000499080"/>
    </source>
</evidence>
<dbReference type="OrthoDB" id="6766867at2759"/>
<comment type="caution">
    <text evidence="1">The sequence shown here is derived from an EMBL/GenBank/DDBJ whole genome shotgun (WGS) entry which is preliminary data.</text>
</comment>
<dbReference type="EMBL" id="BGPR01000016">
    <property type="protein sequence ID" value="GBL78521.1"/>
    <property type="molecule type" value="Genomic_DNA"/>
</dbReference>